<proteinExistence type="predicted"/>
<dbReference type="EMBL" id="CP016027">
    <property type="protein sequence ID" value="ANJ67140.1"/>
    <property type="molecule type" value="Genomic_DNA"/>
</dbReference>
<dbReference type="AlphaFoldDB" id="A0A191ZGZ8"/>
<evidence type="ECO:0000313" key="1">
    <source>
        <dbReference type="EMBL" id="ANJ67140.1"/>
    </source>
</evidence>
<dbReference type="Proteomes" id="UP000078596">
    <property type="component" value="Chromosome"/>
</dbReference>
<organism evidence="1 2">
    <name type="scientific">Halothiobacillus diazotrophicus</name>
    <dbReference type="NCBI Taxonomy" id="1860122"/>
    <lineage>
        <taxon>Bacteria</taxon>
        <taxon>Pseudomonadati</taxon>
        <taxon>Pseudomonadota</taxon>
        <taxon>Gammaproteobacteria</taxon>
        <taxon>Chromatiales</taxon>
        <taxon>Halothiobacillaceae</taxon>
        <taxon>Halothiobacillus</taxon>
    </lineage>
</organism>
<gene>
    <name evidence="1" type="ORF">A9404_06845</name>
</gene>
<accession>A0A191ZGZ8</accession>
<sequence>MGRVSAPLPEVLADRLDVLRRLGIEVDAQTDRWLADQTGVHDVAAINAITEARRMIELTVDMAVAHGCAEHPDLLAMRAEWEQRFARTRKAMENKQRLLTDSLRHHLQQNRAARAYIDTEGLGL</sequence>
<keyword evidence="2" id="KW-1185">Reference proteome</keyword>
<dbReference type="RefSeq" id="WP_066099512.1">
    <property type="nucleotide sequence ID" value="NZ_CP016027.1"/>
</dbReference>
<dbReference type="STRING" id="1860122.A9404_06845"/>
<dbReference type="OrthoDB" id="9955931at2"/>
<protein>
    <submittedName>
        <fullName evidence="1">Uncharacterized protein</fullName>
    </submittedName>
</protein>
<reference evidence="1 2" key="1">
    <citation type="submission" date="2016-06" db="EMBL/GenBank/DDBJ databases">
        <title>Insight into the functional genes involving in sulfur oxidation in Pearl River water.</title>
        <authorList>
            <person name="Luo J."/>
            <person name="Tan X."/>
            <person name="Lin W."/>
        </authorList>
    </citation>
    <scope>NUCLEOTIDE SEQUENCE [LARGE SCALE GENOMIC DNA]</scope>
    <source>
        <strain evidence="1 2">LS2</strain>
    </source>
</reference>
<evidence type="ECO:0000313" key="2">
    <source>
        <dbReference type="Proteomes" id="UP000078596"/>
    </source>
</evidence>
<name>A0A191ZGZ8_9GAMM</name>
<dbReference type="KEGG" id="haz:A9404_06845"/>